<protein>
    <submittedName>
        <fullName evidence="3">Uncharacterized protein</fullName>
    </submittedName>
</protein>
<dbReference type="InterPro" id="IPR029021">
    <property type="entry name" value="Prot-tyrosine_phosphatase-like"/>
</dbReference>
<feature type="region of interest" description="Disordered" evidence="1">
    <location>
        <begin position="400"/>
        <end position="427"/>
    </location>
</feature>
<evidence type="ECO:0000256" key="2">
    <source>
        <dbReference type="SAM" id="Phobius"/>
    </source>
</evidence>
<dbReference type="FunFam" id="3.90.190.10:FF:000090">
    <property type="entry name" value="Dual specificity phosphatase catalytic domain protein"/>
    <property type="match status" value="1"/>
</dbReference>
<dbReference type="InterPro" id="IPR000340">
    <property type="entry name" value="Dual-sp_phosphatase_cat-dom"/>
</dbReference>
<evidence type="ECO:0000256" key="1">
    <source>
        <dbReference type="SAM" id="MobiDB-lite"/>
    </source>
</evidence>
<keyword evidence="2" id="KW-0812">Transmembrane</keyword>
<feature type="transmembrane region" description="Helical" evidence="2">
    <location>
        <begin position="24"/>
        <end position="42"/>
    </location>
</feature>
<dbReference type="PANTHER" id="PTHR10367">
    <property type="entry name" value="MRNA-CAPPING ENZYME"/>
    <property type="match status" value="1"/>
</dbReference>
<name>A0A4P7NCP2_PYROR</name>
<reference evidence="3 4" key="1">
    <citation type="journal article" date="2019" name="Mol. Biol. Evol.">
        <title>Blast fungal genomes show frequent chromosomal changes, gene gains and losses, and effector gene turnover.</title>
        <authorList>
            <person name="Gomez Luciano L.B."/>
            <person name="Jason Tsai I."/>
            <person name="Chuma I."/>
            <person name="Tosa Y."/>
            <person name="Chen Y.H."/>
            <person name="Li J.Y."/>
            <person name="Li M.Y."/>
            <person name="Jade Lu M.Y."/>
            <person name="Nakayashiki H."/>
            <person name="Li W.H."/>
        </authorList>
    </citation>
    <scope>NUCLEOTIDE SEQUENCE [LARGE SCALE GENOMIC DNA]</scope>
    <source>
        <strain evidence="3">MZ5-1-6</strain>
    </source>
</reference>
<keyword evidence="2" id="KW-1133">Transmembrane helix</keyword>
<dbReference type="GO" id="GO:0004484">
    <property type="term" value="F:mRNA guanylyltransferase activity"/>
    <property type="evidence" value="ECO:0007669"/>
    <property type="project" value="TreeGrafter"/>
</dbReference>
<gene>
    <name evidence="3" type="ORF">PoMZ_04644</name>
</gene>
<dbReference type="PROSITE" id="PS00383">
    <property type="entry name" value="TYR_PHOSPHATASE_1"/>
    <property type="match status" value="1"/>
</dbReference>
<dbReference type="Proteomes" id="UP000294847">
    <property type="component" value="Chromosome 3"/>
</dbReference>
<dbReference type="AlphaFoldDB" id="A0A4P7NCP2"/>
<dbReference type="EMBL" id="CP034206">
    <property type="protein sequence ID" value="QBZ59681.1"/>
    <property type="molecule type" value="Genomic_DNA"/>
</dbReference>
<dbReference type="InterPro" id="IPR000387">
    <property type="entry name" value="Tyr_Pase_dom"/>
</dbReference>
<dbReference type="Pfam" id="PF12697">
    <property type="entry name" value="Abhydrolase_6"/>
    <property type="match status" value="1"/>
</dbReference>
<dbReference type="CDD" id="cd14502">
    <property type="entry name" value="RNA_5'-triphosphatase"/>
    <property type="match status" value="1"/>
</dbReference>
<dbReference type="PROSITE" id="PS50056">
    <property type="entry name" value="TYR_PHOSPHATASE_2"/>
    <property type="match status" value="1"/>
</dbReference>
<dbReference type="Pfam" id="PF00782">
    <property type="entry name" value="DSPc"/>
    <property type="match status" value="1"/>
</dbReference>
<dbReference type="InterPro" id="IPR051029">
    <property type="entry name" value="mRNA_Capping_Enz/RNA_Phosphat"/>
</dbReference>
<dbReference type="InterPro" id="IPR016130">
    <property type="entry name" value="Tyr_Pase_AS"/>
</dbReference>
<evidence type="ECO:0000313" key="4">
    <source>
        <dbReference type="Proteomes" id="UP000294847"/>
    </source>
</evidence>
<dbReference type="SUPFAM" id="SSF53474">
    <property type="entry name" value="alpha/beta-Hydrolases"/>
    <property type="match status" value="1"/>
</dbReference>
<dbReference type="PANTHER" id="PTHR10367:SF25">
    <property type="entry name" value="DUAL SPECIFICITY PHOSPHATASE CATALYTIC DOMAIN PROTEIN (AFU_ORTHOLOGUE AFUA_1G03540)"/>
    <property type="match status" value="1"/>
</dbReference>
<dbReference type="Gene3D" id="3.40.50.1820">
    <property type="entry name" value="alpha/beta hydrolase"/>
    <property type="match status" value="1"/>
</dbReference>
<feature type="region of interest" description="Disordered" evidence="1">
    <location>
        <begin position="354"/>
        <end position="373"/>
    </location>
</feature>
<keyword evidence="2" id="KW-0472">Membrane</keyword>
<evidence type="ECO:0000313" key="3">
    <source>
        <dbReference type="EMBL" id="QBZ59681.1"/>
    </source>
</evidence>
<dbReference type="Gene3D" id="3.90.190.10">
    <property type="entry name" value="Protein tyrosine phosphatase superfamily"/>
    <property type="match status" value="1"/>
</dbReference>
<proteinExistence type="predicted"/>
<accession>A0A4P7NCP2</accession>
<dbReference type="SUPFAM" id="SSF52799">
    <property type="entry name" value="(Phosphotyrosine protein) phosphatases II"/>
    <property type="match status" value="1"/>
</dbReference>
<dbReference type="InterPro" id="IPR000073">
    <property type="entry name" value="AB_hydrolase_1"/>
</dbReference>
<sequence>MSGAIEERLAQVLGRTNIAAHARYIIPALLLTMAASAPLLIYKRRSTTAGSSQHAGDENLFPDTDPESTDPPLLQKHSEIKSYQTSHFTYPGVRVFYRRHPKADQLPSTPAPIPLLVFVHGLGGSAAQFTSLLTSLIHVSSCLAIDLPGCGLSEYAPKDWDAYKTEALVELLDTIIHDYRDKTTDQDVVLIGHSMGTALAARLASKTVLNPASISRHVVGLVAICPPSEPPPVKQAGLARKFLSIPTPILDLYRAWDKRGGLESASVSRFIGADASKEAKKLQYRFNCQSRTPVWRRMAYGFLPTYHDGDTHGGFAGREVWKGLKIPVYLVAGRDDHITKPSDAERIHEWLSEDVDSTASPRDGPIIVDSAAPLEVPIERPDTRGKSRIEDLTDEDFQRARHRVSLDDLQEDPSTPREGSTEIPTSPLRPRRSVELIILPSPATHALLYAPSTARMLAGLVSDFLSTSISGRLSLGWQLQYLSKEGKWDVKNLAKWKNVEPVSDPIAGIFRAMKTLREVDEIHSPKSFVENWGHSIRDIIDISHDTPVYDPAGLEAGGIRYHKFPSVSKIPPTPEEVEAFIALVDKVRAEQREKLQGDMKAAVAVHCHYGFNRTGFFIVCYLIERVGFSVQAAIDEFARARPKGIRHQHFLDQLFVRYSSLDMKRKQEQ</sequence>
<dbReference type="InterPro" id="IPR029058">
    <property type="entry name" value="AB_hydrolase_fold"/>
</dbReference>
<dbReference type="GO" id="GO:0006370">
    <property type="term" value="P:7-methylguanosine mRNA capping"/>
    <property type="evidence" value="ECO:0007669"/>
    <property type="project" value="TreeGrafter"/>
</dbReference>
<feature type="region of interest" description="Disordered" evidence="1">
    <location>
        <begin position="48"/>
        <end position="74"/>
    </location>
</feature>
<organism evidence="3 4">
    <name type="scientific">Pyricularia oryzae</name>
    <name type="common">Rice blast fungus</name>
    <name type="synonym">Magnaporthe oryzae</name>
    <dbReference type="NCBI Taxonomy" id="318829"/>
    <lineage>
        <taxon>Eukaryota</taxon>
        <taxon>Fungi</taxon>
        <taxon>Dikarya</taxon>
        <taxon>Ascomycota</taxon>
        <taxon>Pezizomycotina</taxon>
        <taxon>Sordariomycetes</taxon>
        <taxon>Sordariomycetidae</taxon>
        <taxon>Magnaporthales</taxon>
        <taxon>Pyriculariaceae</taxon>
        <taxon>Pyricularia</taxon>
    </lineage>
</organism>